<organism evidence="4 5">
    <name type="scientific">Flagellimonas olearia</name>
    <dbReference type="NCBI Taxonomy" id="552546"/>
    <lineage>
        <taxon>Bacteria</taxon>
        <taxon>Pseudomonadati</taxon>
        <taxon>Bacteroidota</taxon>
        <taxon>Flavobacteriia</taxon>
        <taxon>Flavobacteriales</taxon>
        <taxon>Flavobacteriaceae</taxon>
        <taxon>Flagellimonas</taxon>
    </lineage>
</organism>
<dbReference type="Gene3D" id="2.60.120.1440">
    <property type="match status" value="1"/>
</dbReference>
<dbReference type="InterPro" id="IPR012373">
    <property type="entry name" value="Ferrdict_sens_TM"/>
</dbReference>
<accession>A0A6I1E0X1</accession>
<dbReference type="PANTHER" id="PTHR30273:SF2">
    <property type="entry name" value="PROTEIN FECR"/>
    <property type="match status" value="1"/>
</dbReference>
<evidence type="ECO:0000259" key="3">
    <source>
        <dbReference type="Pfam" id="PF16344"/>
    </source>
</evidence>
<dbReference type="InterPro" id="IPR032508">
    <property type="entry name" value="FecR_C"/>
</dbReference>
<dbReference type="Pfam" id="PF04773">
    <property type="entry name" value="FecR"/>
    <property type="match status" value="1"/>
</dbReference>
<comment type="caution">
    <text evidence="4">The sequence shown here is derived from an EMBL/GenBank/DDBJ whole genome shotgun (WGS) entry which is preliminary data.</text>
</comment>
<dbReference type="RefSeq" id="WP_152131276.1">
    <property type="nucleotide sequence ID" value="NZ_WELG01000001.1"/>
</dbReference>
<feature type="transmembrane region" description="Helical" evidence="1">
    <location>
        <begin position="100"/>
        <end position="119"/>
    </location>
</feature>
<evidence type="ECO:0000259" key="2">
    <source>
        <dbReference type="Pfam" id="PF04773"/>
    </source>
</evidence>
<sequence>MKYSSYSETDFLLDEYFQKWVLNPDPMTQSFWENWILNHPEKMDEVKSAANLLRLMNYKDDDVLKEDELDMIWQNIINKRKESGKNQFFTNRESYLNKKYVLKIAAVFIGLVASTLFVFQMGVFNATVDNGAQMVSKDDIILKLGDGSVEILDETSSKVLPNANGESIASKEQNKLIYGKKGSKVHKGINYNELMVPYGKTFELVLSDGSQVTLNSGSKLRYPVTFLANSPRTVYLEGEAFFSIEKDENSPFTVITDNMNTRVYGTKFNVSSYPDESVTTTVLIEGSVSVYKANNHNNQEPIIIEPGQRASIEKEQIVVDEVDVSNYIGWKEGKLIFSDSTFDDILKRLERHFNVKIENRLGQLKNKRFTGTFTKEPLDEILNVIQQHTLFEYQIDKNTIIVIEKE</sequence>
<dbReference type="GO" id="GO:0016989">
    <property type="term" value="F:sigma factor antagonist activity"/>
    <property type="evidence" value="ECO:0007669"/>
    <property type="project" value="TreeGrafter"/>
</dbReference>
<proteinExistence type="predicted"/>
<dbReference type="Gene3D" id="3.55.50.30">
    <property type="match status" value="1"/>
</dbReference>
<dbReference type="Pfam" id="PF16344">
    <property type="entry name" value="FecR_C"/>
    <property type="match status" value="1"/>
</dbReference>
<protein>
    <submittedName>
        <fullName evidence="4">DUF4974 domain-containing protein</fullName>
    </submittedName>
</protein>
<dbReference type="EMBL" id="WELG01000001">
    <property type="protein sequence ID" value="KAB7531506.1"/>
    <property type="molecule type" value="Genomic_DNA"/>
</dbReference>
<evidence type="ECO:0000256" key="1">
    <source>
        <dbReference type="SAM" id="Phobius"/>
    </source>
</evidence>
<gene>
    <name evidence="4" type="ORF">F8C76_08445</name>
</gene>
<reference evidence="4 5" key="1">
    <citation type="submission" date="2019-10" db="EMBL/GenBank/DDBJ databases">
        <title>Muricauda olearia CL-SS4 JCM15563 genome.</title>
        <authorList>
            <person name="Liu L."/>
        </authorList>
    </citation>
    <scope>NUCLEOTIDE SEQUENCE [LARGE SCALE GENOMIC DNA]</scope>
    <source>
        <strain evidence="4 5">CL-SS4</strain>
    </source>
</reference>
<dbReference type="InterPro" id="IPR006860">
    <property type="entry name" value="FecR"/>
</dbReference>
<keyword evidence="1" id="KW-1133">Transmembrane helix</keyword>
<dbReference type="AlphaFoldDB" id="A0A6I1E0X1"/>
<keyword evidence="1" id="KW-0472">Membrane</keyword>
<dbReference type="OrthoDB" id="704021at2"/>
<dbReference type="Proteomes" id="UP000429785">
    <property type="component" value="Unassembled WGS sequence"/>
</dbReference>
<evidence type="ECO:0000313" key="5">
    <source>
        <dbReference type="Proteomes" id="UP000429785"/>
    </source>
</evidence>
<feature type="domain" description="Protein FecR C-terminal" evidence="3">
    <location>
        <begin position="334"/>
        <end position="402"/>
    </location>
</feature>
<feature type="domain" description="FecR protein" evidence="2">
    <location>
        <begin position="199"/>
        <end position="288"/>
    </location>
</feature>
<name>A0A6I1E0X1_9FLAO</name>
<evidence type="ECO:0000313" key="4">
    <source>
        <dbReference type="EMBL" id="KAB7531506.1"/>
    </source>
</evidence>
<dbReference type="PANTHER" id="PTHR30273">
    <property type="entry name" value="PERIPLASMIC SIGNAL SENSOR AND SIGMA FACTOR ACTIVATOR FECR-RELATED"/>
    <property type="match status" value="1"/>
</dbReference>
<keyword evidence="1" id="KW-0812">Transmembrane</keyword>